<dbReference type="OrthoDB" id="427030at2759"/>
<feature type="region of interest" description="Disordered" evidence="1">
    <location>
        <begin position="380"/>
        <end position="409"/>
    </location>
</feature>
<evidence type="ECO:0000313" key="3">
    <source>
        <dbReference type="Proteomes" id="UP000299102"/>
    </source>
</evidence>
<keyword evidence="3" id="KW-1185">Reference proteome</keyword>
<feature type="region of interest" description="Disordered" evidence="1">
    <location>
        <begin position="302"/>
        <end position="325"/>
    </location>
</feature>
<name>A0A4C1Z5P1_EUMVA</name>
<dbReference type="AlphaFoldDB" id="A0A4C1Z5P1"/>
<proteinExistence type="predicted"/>
<organism evidence="2 3">
    <name type="scientific">Eumeta variegata</name>
    <name type="common">Bagworm moth</name>
    <name type="synonym">Eumeta japonica</name>
    <dbReference type="NCBI Taxonomy" id="151549"/>
    <lineage>
        <taxon>Eukaryota</taxon>
        <taxon>Metazoa</taxon>
        <taxon>Ecdysozoa</taxon>
        <taxon>Arthropoda</taxon>
        <taxon>Hexapoda</taxon>
        <taxon>Insecta</taxon>
        <taxon>Pterygota</taxon>
        <taxon>Neoptera</taxon>
        <taxon>Endopterygota</taxon>
        <taxon>Lepidoptera</taxon>
        <taxon>Glossata</taxon>
        <taxon>Ditrysia</taxon>
        <taxon>Tineoidea</taxon>
        <taxon>Psychidae</taxon>
        <taxon>Oiketicinae</taxon>
        <taxon>Eumeta</taxon>
    </lineage>
</organism>
<gene>
    <name evidence="2" type="ORF">EVAR_89638_1</name>
</gene>
<feature type="compositionally biased region" description="Basic and acidic residues" evidence="1">
    <location>
        <begin position="388"/>
        <end position="400"/>
    </location>
</feature>
<protein>
    <submittedName>
        <fullName evidence="2">Uncharacterized protein</fullName>
    </submittedName>
</protein>
<comment type="caution">
    <text evidence="2">The sequence shown here is derived from an EMBL/GenBank/DDBJ whole genome shotgun (WGS) entry which is preliminary data.</text>
</comment>
<evidence type="ECO:0000313" key="2">
    <source>
        <dbReference type="EMBL" id="GBP83916.1"/>
    </source>
</evidence>
<evidence type="ECO:0000256" key="1">
    <source>
        <dbReference type="SAM" id="MobiDB-lite"/>
    </source>
</evidence>
<dbReference type="Proteomes" id="UP000299102">
    <property type="component" value="Unassembled WGS sequence"/>
</dbReference>
<dbReference type="EMBL" id="BGZK01001649">
    <property type="protein sequence ID" value="GBP83916.1"/>
    <property type="molecule type" value="Genomic_DNA"/>
</dbReference>
<reference evidence="2 3" key="1">
    <citation type="journal article" date="2019" name="Commun. Biol.">
        <title>The bagworm genome reveals a unique fibroin gene that provides high tensile strength.</title>
        <authorList>
            <person name="Kono N."/>
            <person name="Nakamura H."/>
            <person name="Ohtoshi R."/>
            <person name="Tomita M."/>
            <person name="Numata K."/>
            <person name="Arakawa K."/>
        </authorList>
    </citation>
    <scope>NUCLEOTIDE SEQUENCE [LARGE SCALE GENOMIC DNA]</scope>
</reference>
<accession>A0A4C1Z5P1</accession>
<sequence>MEYNETEARLLQMKLELQSQFNMTLTKYILNSDKNTATEISTDNNGNTDVKAKKIVLPASKLKPLPPDYVTPVPSMSKTSSATVQTLVKELLNKNSKGTFTLNQNAEMVATPNKDSKVDISTEEKKDIDSNKVINTVHYDTKVGKKNQQSTPTLTIDATLLNQNSVASILNPVASNSVQNSNKPVPVLPKNFLDSALLTKLSMMEESNKTIDNNDILPENDVDNVNENNEGLIEIIPSNIETFENDNEEPMEIDEDCSKPNDVPKTTSAEISKILQNVQKVQNGDTIEKTNEQLFSISFDEGSLAESSKDENEATSQSDSDQQKYVIGKVEIVDETGQELDEADDEDTILMEQDEDGSIIRVVSGKKLIYENNQISLLIPQDASDVESENKDEGGTKNDGPDSNEDDSQIELQVSGDEETANAIIAAAKEQGYASKPSYFNLLY</sequence>